<evidence type="ECO:0000256" key="2">
    <source>
        <dbReference type="ARBA" id="ARBA00022723"/>
    </source>
</evidence>
<dbReference type="Gene3D" id="3.30.70.20">
    <property type="match status" value="1"/>
</dbReference>
<keyword evidence="2" id="KW-0479">Metal-binding</keyword>
<feature type="domain" description="4Fe-4S His(Cys)3-ligated-type" evidence="9">
    <location>
        <begin position="15"/>
        <end position="54"/>
    </location>
</feature>
<dbReference type="InterPro" id="IPR006656">
    <property type="entry name" value="Mopterin_OxRdtase"/>
</dbReference>
<evidence type="ECO:0000256" key="5">
    <source>
        <dbReference type="ARBA" id="ARBA00023004"/>
    </source>
</evidence>
<dbReference type="InterPro" id="IPR054351">
    <property type="entry name" value="NADH_UbQ_OxRdtase_ferredoxin"/>
</dbReference>
<sequence>TPATDGMVVHTETPAVNEVRRLAVDLLLADHPVDCLTCRKNQQCELQKVAAYLGITERRFPHTNREFPVDTSNPFFDLDRNYCILCAKCVRTCDEVTGVGAIDLAYRGYPAKVATFGDKSLIESICKSCGECVVRCPVAALIPKDTRQPTREVKTTCPYCGVGCQMYLGIKDEQVIRVRGDRDNEVNLGRLCVKGRYGATEFVHHPERLTNPLIRQNGEFTETTWDEALDEVAAKLSHYQPDEVAIISSAK</sequence>
<evidence type="ECO:0000256" key="4">
    <source>
        <dbReference type="ARBA" id="ARBA00023002"/>
    </source>
</evidence>
<dbReference type="GO" id="GO:0022904">
    <property type="term" value="P:respiratory electron transport chain"/>
    <property type="evidence" value="ECO:0007669"/>
    <property type="project" value="TreeGrafter"/>
</dbReference>
<reference evidence="10" key="1">
    <citation type="journal article" date="2014" name="Front. Microbiol.">
        <title>High frequency of phylogenetically diverse reductive dehalogenase-homologous genes in deep subseafloor sedimentary metagenomes.</title>
        <authorList>
            <person name="Kawai M."/>
            <person name="Futagami T."/>
            <person name="Toyoda A."/>
            <person name="Takaki Y."/>
            <person name="Nishi S."/>
            <person name="Hori S."/>
            <person name="Arai W."/>
            <person name="Tsubouchi T."/>
            <person name="Morono Y."/>
            <person name="Uchiyama I."/>
            <person name="Ito T."/>
            <person name="Fujiyama A."/>
            <person name="Inagaki F."/>
            <person name="Takami H."/>
        </authorList>
    </citation>
    <scope>NUCLEOTIDE SEQUENCE</scope>
    <source>
        <strain evidence="10">Expedition CK06-06</strain>
    </source>
</reference>
<dbReference type="PROSITE" id="PS00198">
    <property type="entry name" value="4FE4S_FER_1"/>
    <property type="match status" value="1"/>
</dbReference>
<dbReference type="GO" id="GO:0051539">
    <property type="term" value="F:4 iron, 4 sulfur cluster binding"/>
    <property type="evidence" value="ECO:0007669"/>
    <property type="project" value="UniProtKB-KW"/>
</dbReference>
<dbReference type="Pfam" id="PF22117">
    <property type="entry name" value="Fer4_Nqo3"/>
    <property type="match status" value="1"/>
</dbReference>
<dbReference type="InterPro" id="IPR050123">
    <property type="entry name" value="Prok_molybdopt-oxidoreductase"/>
</dbReference>
<proteinExistence type="predicted"/>
<accession>X1MLS4</accession>
<dbReference type="InterPro" id="IPR019574">
    <property type="entry name" value="NADH_UbQ_OxRdtase_Gsu_4Fe4S-bd"/>
</dbReference>
<dbReference type="GO" id="GO:0003954">
    <property type="term" value="F:NADH dehydrogenase activity"/>
    <property type="evidence" value="ECO:0007669"/>
    <property type="project" value="TreeGrafter"/>
</dbReference>
<keyword evidence="5" id="KW-0408">Iron</keyword>
<dbReference type="Pfam" id="PF10588">
    <property type="entry name" value="NADH-G_4Fe-4S_3"/>
    <property type="match status" value="1"/>
</dbReference>
<dbReference type="SUPFAM" id="SSF53706">
    <property type="entry name" value="Formate dehydrogenase/DMSO reductase, domains 1-3"/>
    <property type="match status" value="1"/>
</dbReference>
<feature type="non-terminal residue" evidence="10">
    <location>
        <position position="251"/>
    </location>
</feature>
<dbReference type="Gene3D" id="3.10.20.740">
    <property type="match status" value="1"/>
</dbReference>
<comment type="caution">
    <text evidence="10">The sequence shown here is derived from an EMBL/GenBank/DDBJ whole genome shotgun (WGS) entry which is preliminary data.</text>
</comment>
<dbReference type="InterPro" id="IPR017896">
    <property type="entry name" value="4Fe4S_Fe-S-bd"/>
</dbReference>
<dbReference type="PANTHER" id="PTHR43105">
    <property type="entry name" value="RESPIRATORY NITRATE REDUCTASE"/>
    <property type="match status" value="1"/>
</dbReference>
<feature type="domain" description="4Fe-4S ferredoxin-type" evidence="7">
    <location>
        <begin position="117"/>
        <end position="146"/>
    </location>
</feature>
<dbReference type="EMBL" id="BARV01032117">
    <property type="protein sequence ID" value="GAI32577.1"/>
    <property type="molecule type" value="Genomic_DNA"/>
</dbReference>
<keyword evidence="1" id="KW-0004">4Fe-4S</keyword>
<gene>
    <name evidence="10" type="ORF">S06H3_50688</name>
</gene>
<dbReference type="InterPro" id="IPR027467">
    <property type="entry name" value="MopterinOxRdtase_cofactor_BS"/>
</dbReference>
<dbReference type="PROSITE" id="PS51669">
    <property type="entry name" value="4FE4S_MOW_BIS_MGD"/>
    <property type="match status" value="1"/>
</dbReference>
<feature type="domain" description="4Fe-4S Mo/W bis-MGD-type" evidence="8">
    <location>
        <begin position="150"/>
        <end position="206"/>
    </location>
</feature>
<evidence type="ECO:0000256" key="3">
    <source>
        <dbReference type="ARBA" id="ARBA00022737"/>
    </source>
</evidence>
<dbReference type="SMART" id="SM00926">
    <property type="entry name" value="Molybdop_Fe4S4"/>
    <property type="match status" value="1"/>
</dbReference>
<evidence type="ECO:0000256" key="1">
    <source>
        <dbReference type="ARBA" id="ARBA00022485"/>
    </source>
</evidence>
<evidence type="ECO:0000259" key="9">
    <source>
        <dbReference type="PROSITE" id="PS51839"/>
    </source>
</evidence>
<dbReference type="Gene3D" id="3.30.200.210">
    <property type="match status" value="1"/>
</dbReference>
<organism evidence="10">
    <name type="scientific">marine sediment metagenome</name>
    <dbReference type="NCBI Taxonomy" id="412755"/>
    <lineage>
        <taxon>unclassified sequences</taxon>
        <taxon>metagenomes</taxon>
        <taxon>ecological metagenomes</taxon>
    </lineage>
</organism>
<dbReference type="InterPro" id="IPR017900">
    <property type="entry name" value="4Fe4S_Fe_S_CS"/>
</dbReference>
<dbReference type="PANTHER" id="PTHR43105:SF14">
    <property type="entry name" value="FORMATE DEHYDROGENASE H"/>
    <property type="match status" value="1"/>
</dbReference>
<dbReference type="PROSITE" id="PS51379">
    <property type="entry name" value="4FE4S_FER_2"/>
    <property type="match status" value="1"/>
</dbReference>
<dbReference type="InterPro" id="IPR006963">
    <property type="entry name" value="Mopterin_OxRdtase_4Fe-4S_dom"/>
</dbReference>
<dbReference type="SUPFAM" id="SSF54862">
    <property type="entry name" value="4Fe-4S ferredoxins"/>
    <property type="match status" value="1"/>
</dbReference>
<dbReference type="Pfam" id="PF04879">
    <property type="entry name" value="Molybdop_Fe4S4"/>
    <property type="match status" value="1"/>
</dbReference>
<keyword evidence="4" id="KW-0560">Oxidoreductase</keyword>
<keyword evidence="6" id="KW-0411">Iron-sulfur</keyword>
<protein>
    <recommendedName>
        <fullName evidence="11">4Fe-4S ferredoxin-type domain-containing protein</fullName>
    </recommendedName>
</protein>
<evidence type="ECO:0000259" key="7">
    <source>
        <dbReference type="PROSITE" id="PS51379"/>
    </source>
</evidence>
<dbReference type="FunFam" id="3.30.70.20:FF:000035">
    <property type="entry name" value="Iron hydrogenase 1"/>
    <property type="match status" value="1"/>
</dbReference>
<dbReference type="GO" id="GO:0046872">
    <property type="term" value="F:metal ion binding"/>
    <property type="evidence" value="ECO:0007669"/>
    <property type="project" value="UniProtKB-KW"/>
</dbReference>
<evidence type="ECO:0000313" key="10">
    <source>
        <dbReference type="EMBL" id="GAI32577.1"/>
    </source>
</evidence>
<dbReference type="AlphaFoldDB" id="X1MLS4"/>
<dbReference type="Pfam" id="PF00384">
    <property type="entry name" value="Molybdopterin"/>
    <property type="match status" value="1"/>
</dbReference>
<dbReference type="PROSITE" id="PS00551">
    <property type="entry name" value="MOLYBDOPTERIN_PROK_1"/>
    <property type="match status" value="1"/>
</dbReference>
<evidence type="ECO:0000256" key="6">
    <source>
        <dbReference type="ARBA" id="ARBA00023014"/>
    </source>
</evidence>
<dbReference type="GO" id="GO:0016020">
    <property type="term" value="C:membrane"/>
    <property type="evidence" value="ECO:0007669"/>
    <property type="project" value="TreeGrafter"/>
</dbReference>
<name>X1MLS4_9ZZZZ</name>
<evidence type="ECO:0008006" key="11">
    <source>
        <dbReference type="Google" id="ProtNLM"/>
    </source>
</evidence>
<dbReference type="SMART" id="SM00929">
    <property type="entry name" value="NADH-G_4Fe-4S_3"/>
    <property type="match status" value="1"/>
</dbReference>
<feature type="non-terminal residue" evidence="10">
    <location>
        <position position="1"/>
    </location>
</feature>
<evidence type="ECO:0000259" key="8">
    <source>
        <dbReference type="PROSITE" id="PS51669"/>
    </source>
</evidence>
<keyword evidence="3" id="KW-0677">Repeat</keyword>
<dbReference type="PROSITE" id="PS51839">
    <property type="entry name" value="4FE4S_HC3"/>
    <property type="match status" value="1"/>
</dbReference>